<keyword evidence="4" id="KW-0378">Hydrolase</keyword>
<dbReference type="AlphaFoldDB" id="A0A2G2Y731"/>
<dbReference type="Pfam" id="PF00759">
    <property type="entry name" value="Glyco_hydro_9"/>
    <property type="match status" value="1"/>
</dbReference>
<keyword evidence="11" id="KW-1185">Reference proteome</keyword>
<dbReference type="Gramene" id="PHT65544">
    <property type="protein sequence ID" value="PHT65544"/>
    <property type="gene ID" value="T459_29969"/>
</dbReference>
<evidence type="ECO:0000256" key="8">
    <source>
        <dbReference type="ARBA" id="ARBA00023326"/>
    </source>
</evidence>
<dbReference type="EMBL" id="AYRZ02000012">
    <property type="protein sequence ID" value="PHT65544.1"/>
    <property type="molecule type" value="Genomic_DNA"/>
</dbReference>
<dbReference type="EC" id="3.2.1.4" evidence="3"/>
<evidence type="ECO:0000259" key="9">
    <source>
        <dbReference type="Pfam" id="PF00759"/>
    </source>
</evidence>
<dbReference type="Gene3D" id="1.50.10.10">
    <property type="match status" value="1"/>
</dbReference>
<comment type="caution">
    <text evidence="10">The sequence shown here is derived from an EMBL/GenBank/DDBJ whole genome shotgun (WGS) entry which is preliminary data.</text>
</comment>
<name>A0A2G2Y731_CAPAN</name>
<reference evidence="10 11" key="1">
    <citation type="journal article" date="2014" name="Nat. Genet.">
        <title>Genome sequence of the hot pepper provides insights into the evolution of pungency in Capsicum species.</title>
        <authorList>
            <person name="Kim S."/>
            <person name="Park M."/>
            <person name="Yeom S.I."/>
            <person name="Kim Y.M."/>
            <person name="Lee J.M."/>
            <person name="Lee H.A."/>
            <person name="Seo E."/>
            <person name="Choi J."/>
            <person name="Cheong K."/>
            <person name="Kim K.T."/>
            <person name="Jung K."/>
            <person name="Lee G.W."/>
            <person name="Oh S.K."/>
            <person name="Bae C."/>
            <person name="Kim S.B."/>
            <person name="Lee H.Y."/>
            <person name="Kim S.Y."/>
            <person name="Kim M.S."/>
            <person name="Kang B.C."/>
            <person name="Jo Y.D."/>
            <person name="Yang H.B."/>
            <person name="Jeong H.J."/>
            <person name="Kang W.H."/>
            <person name="Kwon J.K."/>
            <person name="Shin C."/>
            <person name="Lim J.Y."/>
            <person name="Park J.H."/>
            <person name="Huh J.H."/>
            <person name="Kim J.S."/>
            <person name="Kim B.D."/>
            <person name="Cohen O."/>
            <person name="Paran I."/>
            <person name="Suh M.C."/>
            <person name="Lee S.B."/>
            <person name="Kim Y.K."/>
            <person name="Shin Y."/>
            <person name="Noh S.J."/>
            <person name="Park J."/>
            <person name="Seo Y.S."/>
            <person name="Kwon S.Y."/>
            <person name="Kim H.A."/>
            <person name="Park J.M."/>
            <person name="Kim H.J."/>
            <person name="Choi S.B."/>
            <person name="Bosland P.W."/>
            <person name="Reeves G."/>
            <person name="Jo S.H."/>
            <person name="Lee B.W."/>
            <person name="Cho H.T."/>
            <person name="Choi H.S."/>
            <person name="Lee M.S."/>
            <person name="Yu Y."/>
            <person name="Do Choi Y."/>
            <person name="Park B.S."/>
            <person name="van Deynze A."/>
            <person name="Ashrafi H."/>
            <person name="Hill T."/>
            <person name="Kim W.T."/>
            <person name="Pai H.S."/>
            <person name="Ahn H.K."/>
            <person name="Yeam I."/>
            <person name="Giovannoni J.J."/>
            <person name="Rose J.K."/>
            <person name="Sorensen I."/>
            <person name="Lee S.J."/>
            <person name="Kim R.W."/>
            <person name="Choi I.Y."/>
            <person name="Choi B.S."/>
            <person name="Lim J.S."/>
            <person name="Lee Y.H."/>
            <person name="Choi D."/>
        </authorList>
    </citation>
    <scope>NUCLEOTIDE SEQUENCE [LARGE SCALE GENOMIC DNA]</scope>
    <source>
        <strain evidence="11">cv. CM334</strain>
    </source>
</reference>
<organism evidence="10 11">
    <name type="scientific">Capsicum annuum</name>
    <name type="common">Capsicum pepper</name>
    <dbReference type="NCBI Taxonomy" id="4072"/>
    <lineage>
        <taxon>Eukaryota</taxon>
        <taxon>Viridiplantae</taxon>
        <taxon>Streptophyta</taxon>
        <taxon>Embryophyta</taxon>
        <taxon>Tracheophyta</taxon>
        <taxon>Spermatophyta</taxon>
        <taxon>Magnoliopsida</taxon>
        <taxon>eudicotyledons</taxon>
        <taxon>Gunneridae</taxon>
        <taxon>Pentapetalae</taxon>
        <taxon>asterids</taxon>
        <taxon>lamiids</taxon>
        <taxon>Solanales</taxon>
        <taxon>Solanaceae</taxon>
        <taxon>Solanoideae</taxon>
        <taxon>Capsiceae</taxon>
        <taxon>Capsicum</taxon>
    </lineage>
</organism>
<keyword evidence="8" id="KW-0624">Polysaccharide degradation</keyword>
<reference evidence="10 11" key="2">
    <citation type="journal article" date="2017" name="Genome Biol.">
        <title>New reference genome sequences of hot pepper reveal the massive evolution of plant disease-resistance genes by retroduplication.</title>
        <authorList>
            <person name="Kim S."/>
            <person name="Park J."/>
            <person name="Yeom S.I."/>
            <person name="Kim Y.M."/>
            <person name="Seo E."/>
            <person name="Kim K.T."/>
            <person name="Kim M.S."/>
            <person name="Lee J.M."/>
            <person name="Cheong K."/>
            <person name="Shin H.S."/>
            <person name="Kim S.B."/>
            <person name="Han K."/>
            <person name="Lee J."/>
            <person name="Park M."/>
            <person name="Lee H.A."/>
            <person name="Lee H.Y."/>
            <person name="Lee Y."/>
            <person name="Oh S."/>
            <person name="Lee J.H."/>
            <person name="Choi E."/>
            <person name="Choi E."/>
            <person name="Lee S.E."/>
            <person name="Jeon J."/>
            <person name="Kim H."/>
            <person name="Choi G."/>
            <person name="Song H."/>
            <person name="Lee J."/>
            <person name="Lee S.C."/>
            <person name="Kwon J.K."/>
            <person name="Lee H.Y."/>
            <person name="Koo N."/>
            <person name="Hong Y."/>
            <person name="Kim R.W."/>
            <person name="Kang W.H."/>
            <person name="Huh J.H."/>
            <person name="Kang B.C."/>
            <person name="Yang T.J."/>
            <person name="Lee Y.H."/>
            <person name="Bennetzen J.L."/>
            <person name="Choi D."/>
        </authorList>
    </citation>
    <scope>NUCLEOTIDE SEQUENCE [LARGE SCALE GENOMIC DNA]</scope>
    <source>
        <strain evidence="11">cv. CM334</strain>
    </source>
</reference>
<dbReference type="GO" id="GO:0030245">
    <property type="term" value="P:cellulose catabolic process"/>
    <property type="evidence" value="ECO:0007669"/>
    <property type="project" value="UniProtKB-KW"/>
</dbReference>
<dbReference type="InterPro" id="IPR001701">
    <property type="entry name" value="Glyco_hydro_9"/>
</dbReference>
<comment type="similarity">
    <text evidence="2">Belongs to the glycosyl hydrolase 9 (cellulase E) family.</text>
</comment>
<evidence type="ECO:0000256" key="5">
    <source>
        <dbReference type="ARBA" id="ARBA00023001"/>
    </source>
</evidence>
<dbReference type="PANTHER" id="PTHR22298">
    <property type="entry name" value="ENDO-1,4-BETA-GLUCANASE"/>
    <property type="match status" value="1"/>
</dbReference>
<evidence type="ECO:0000256" key="6">
    <source>
        <dbReference type="ARBA" id="ARBA00023277"/>
    </source>
</evidence>
<evidence type="ECO:0000313" key="11">
    <source>
        <dbReference type="Proteomes" id="UP000222542"/>
    </source>
</evidence>
<evidence type="ECO:0000256" key="7">
    <source>
        <dbReference type="ARBA" id="ARBA00023295"/>
    </source>
</evidence>
<dbReference type="InterPro" id="IPR008928">
    <property type="entry name" value="6-hairpin_glycosidase_sf"/>
</dbReference>
<sequence length="464" mass="52533">MKSLGPAQQILGMEIIRERTSRKLWLSREKYIERVLERFNMKSAKAISMPLASHLKLSKKICPTTKEEKGNMANVPYSSAIEILIYAMVCTRSDIAHVVGVVSRFLENPGKEHWEAVKWILRYLRGTTGYCLCFGGSDPILKGYIDADMAESGVGSRSSEKTASLFISKILERRAHGFQYGALEVKGHLEMRRFSDVSTLLPETRKSTHSPWICHFHIDKETMKTRRLKMRSVIDALNMRYRAAKLTKPKAGIDLPDLHITCNFCFTKELLMISYLSVLSWDNKLPAAMLLLTRMSIFLNPGYPYEEMLSSYYNYTGLTMSSYLQRFRVFNFTKGGLIQLNHGRGQPLQYVVNAAFLASLFVDYMNATGVPGWNCCPLFIPLENLHSFATSQRGASIPTSKTKYSCTGGWRWRDTKYPNPHNITGAMVGGPDKFDKVQRFVNFSYTEPTLAGNPGLDAALVIIF</sequence>
<comment type="catalytic activity">
    <reaction evidence="1">
        <text>Endohydrolysis of (1-&gt;4)-beta-D-glucosidic linkages in cellulose, lichenin and cereal beta-D-glucans.</text>
        <dbReference type="EC" id="3.2.1.4"/>
    </reaction>
</comment>
<dbReference type="Proteomes" id="UP000222542">
    <property type="component" value="Unassembled WGS sequence"/>
</dbReference>
<dbReference type="SUPFAM" id="SSF48208">
    <property type="entry name" value="Six-hairpin glycosidases"/>
    <property type="match status" value="1"/>
</dbReference>
<evidence type="ECO:0000256" key="4">
    <source>
        <dbReference type="ARBA" id="ARBA00022801"/>
    </source>
</evidence>
<dbReference type="InterPro" id="IPR012341">
    <property type="entry name" value="6hp_glycosidase-like_sf"/>
</dbReference>
<protein>
    <recommendedName>
        <fullName evidence="3">cellulase</fullName>
        <ecNumber evidence="3">3.2.1.4</ecNumber>
    </recommendedName>
</protein>
<gene>
    <name evidence="10" type="ORF">T459_29969</name>
</gene>
<keyword evidence="5" id="KW-0136">Cellulose degradation</keyword>
<evidence type="ECO:0000313" key="10">
    <source>
        <dbReference type="EMBL" id="PHT65544.1"/>
    </source>
</evidence>
<keyword evidence="7" id="KW-0326">Glycosidase</keyword>
<evidence type="ECO:0000256" key="2">
    <source>
        <dbReference type="ARBA" id="ARBA00007072"/>
    </source>
</evidence>
<dbReference type="GO" id="GO:0008810">
    <property type="term" value="F:cellulase activity"/>
    <property type="evidence" value="ECO:0007669"/>
    <property type="project" value="UniProtKB-EC"/>
</dbReference>
<proteinExistence type="inferred from homology"/>
<evidence type="ECO:0000256" key="1">
    <source>
        <dbReference type="ARBA" id="ARBA00000966"/>
    </source>
</evidence>
<accession>A0A2G2Y731</accession>
<keyword evidence="6" id="KW-0119">Carbohydrate metabolism</keyword>
<dbReference type="STRING" id="4072.A0A2G2Y731"/>
<feature type="domain" description="Glycoside hydrolase family 9" evidence="9">
    <location>
        <begin position="277"/>
        <end position="392"/>
    </location>
</feature>
<evidence type="ECO:0000256" key="3">
    <source>
        <dbReference type="ARBA" id="ARBA00012601"/>
    </source>
</evidence>